<sequence length="237" mass="26411">MSLIADPGEIQSPEHPFPVPVVNILVDDRSTVRIPVYGQSIPRRLAVAWVYAQTYKIGAIKHTDQDLRLGATYNLESSSTGGMHTLHFDIIGAFVKGQVAFVPFGGTWRARIIRTGLSNVMRGELLEFNDKEIKLTGVREAALWYHSVLCVQAEEQRQEGYRKSRKRSEAQQISAPQHKPNVFCLGACFRVVEAGRSDFFFGNIIEYSSSEVGTPEKMKILDITPELVVFSISSAPV</sequence>
<proteinExistence type="predicted"/>
<dbReference type="Proteomes" id="UP000799770">
    <property type="component" value="Unassembled WGS sequence"/>
</dbReference>
<reference evidence="1" key="1">
    <citation type="journal article" date="2020" name="Stud. Mycol.">
        <title>101 Dothideomycetes genomes: a test case for predicting lifestyles and emergence of pathogens.</title>
        <authorList>
            <person name="Haridas S."/>
            <person name="Albert R."/>
            <person name="Binder M."/>
            <person name="Bloem J."/>
            <person name="Labutti K."/>
            <person name="Salamov A."/>
            <person name="Andreopoulos B."/>
            <person name="Baker S."/>
            <person name="Barry K."/>
            <person name="Bills G."/>
            <person name="Bluhm B."/>
            <person name="Cannon C."/>
            <person name="Castanera R."/>
            <person name="Culley D."/>
            <person name="Daum C."/>
            <person name="Ezra D."/>
            <person name="Gonzalez J."/>
            <person name="Henrissat B."/>
            <person name="Kuo A."/>
            <person name="Liang C."/>
            <person name="Lipzen A."/>
            <person name="Lutzoni F."/>
            <person name="Magnuson J."/>
            <person name="Mondo S."/>
            <person name="Nolan M."/>
            <person name="Ohm R."/>
            <person name="Pangilinan J."/>
            <person name="Park H.-J."/>
            <person name="Ramirez L."/>
            <person name="Alfaro M."/>
            <person name="Sun H."/>
            <person name="Tritt A."/>
            <person name="Yoshinaga Y."/>
            <person name="Zwiers L.-H."/>
            <person name="Turgeon B."/>
            <person name="Goodwin S."/>
            <person name="Spatafora J."/>
            <person name="Crous P."/>
            <person name="Grigoriev I."/>
        </authorList>
    </citation>
    <scope>NUCLEOTIDE SEQUENCE</scope>
    <source>
        <strain evidence="1">CBS 627.86</strain>
    </source>
</reference>
<dbReference type="EMBL" id="ML977371">
    <property type="protein sequence ID" value="KAF2105790.1"/>
    <property type="molecule type" value="Genomic_DNA"/>
</dbReference>
<evidence type="ECO:0000313" key="1">
    <source>
        <dbReference type="EMBL" id="KAF2105790.1"/>
    </source>
</evidence>
<accession>A0A6A5YFV7</accession>
<organism evidence="1 2">
    <name type="scientific">Lophiotrema nucula</name>
    <dbReference type="NCBI Taxonomy" id="690887"/>
    <lineage>
        <taxon>Eukaryota</taxon>
        <taxon>Fungi</taxon>
        <taxon>Dikarya</taxon>
        <taxon>Ascomycota</taxon>
        <taxon>Pezizomycotina</taxon>
        <taxon>Dothideomycetes</taxon>
        <taxon>Pleosporomycetidae</taxon>
        <taxon>Pleosporales</taxon>
        <taxon>Lophiotremataceae</taxon>
        <taxon>Lophiotrema</taxon>
    </lineage>
</organism>
<evidence type="ECO:0000313" key="2">
    <source>
        <dbReference type="Proteomes" id="UP000799770"/>
    </source>
</evidence>
<gene>
    <name evidence="1" type="ORF">BDV96DRAFT_638587</name>
</gene>
<keyword evidence="2" id="KW-1185">Reference proteome</keyword>
<name>A0A6A5YFV7_9PLEO</name>
<dbReference type="AlphaFoldDB" id="A0A6A5YFV7"/>
<protein>
    <submittedName>
        <fullName evidence="1">Uncharacterized protein</fullName>
    </submittedName>
</protein>